<evidence type="ECO:0000313" key="2">
    <source>
        <dbReference type="Proteomes" id="UP000037269"/>
    </source>
</evidence>
<organism evidence="1 2">
    <name type="scientific">Aneurinibacillus migulanus</name>
    <name type="common">Bacillus migulanus</name>
    <dbReference type="NCBI Taxonomy" id="47500"/>
    <lineage>
        <taxon>Bacteria</taxon>
        <taxon>Bacillati</taxon>
        <taxon>Bacillota</taxon>
        <taxon>Bacilli</taxon>
        <taxon>Bacillales</taxon>
        <taxon>Paenibacillaceae</taxon>
        <taxon>Aneurinibacillus group</taxon>
        <taxon>Aneurinibacillus</taxon>
    </lineage>
</organism>
<dbReference type="AlphaFoldDB" id="A0A0D1V455"/>
<keyword evidence="2" id="KW-1185">Reference proteome</keyword>
<proteinExistence type="predicted"/>
<dbReference type="EMBL" id="LGUG01000004">
    <property type="protein sequence ID" value="KON97599.1"/>
    <property type="molecule type" value="Genomic_DNA"/>
</dbReference>
<comment type="caution">
    <text evidence="1">The sequence shown here is derived from an EMBL/GenBank/DDBJ whole genome shotgun (WGS) entry which is preliminary data.</text>
</comment>
<accession>A0A0D1V455</accession>
<name>A0A0D1V455_ANEMI</name>
<gene>
    <name evidence="1" type="ORF">AF333_21225</name>
</gene>
<dbReference type="RefSeq" id="WP_043066868.1">
    <property type="nucleotide sequence ID" value="NZ_BJOA01000148.1"/>
</dbReference>
<dbReference type="GeneID" id="42307668"/>
<dbReference type="OrthoDB" id="9787225at2"/>
<dbReference type="PATRIC" id="fig|47500.12.peg.3137"/>
<dbReference type="STRING" id="47500.AF333_21225"/>
<evidence type="ECO:0000313" key="1">
    <source>
        <dbReference type="EMBL" id="KON97599.1"/>
    </source>
</evidence>
<protein>
    <submittedName>
        <fullName evidence="1">Uncharacterized protein</fullName>
    </submittedName>
</protein>
<dbReference type="Proteomes" id="UP000037269">
    <property type="component" value="Unassembled WGS sequence"/>
</dbReference>
<reference evidence="1 2" key="1">
    <citation type="submission" date="2015-07" db="EMBL/GenBank/DDBJ databases">
        <title>Fjat-14205 dsm 2895.</title>
        <authorList>
            <person name="Liu B."/>
            <person name="Wang J."/>
            <person name="Zhu Y."/>
            <person name="Liu G."/>
            <person name="Chen Q."/>
            <person name="Chen Z."/>
            <person name="Lan J."/>
            <person name="Che J."/>
            <person name="Ge C."/>
            <person name="Shi H."/>
            <person name="Pan Z."/>
            <person name="Liu X."/>
        </authorList>
    </citation>
    <scope>NUCLEOTIDE SEQUENCE [LARGE SCALE GENOMIC DNA]</scope>
    <source>
        <strain evidence="1 2">DSM 2895</strain>
    </source>
</reference>
<sequence>MNDMKSLVGDYPNNYLSFIPIEARLGSNHVVSQFDSNGGWVYHPNVKQPPDMFYPKILDRHSALQISYEPVQIMISKHGYMLNGHSRPGFTPVG</sequence>